<evidence type="ECO:0000313" key="7">
    <source>
        <dbReference type="EMBL" id="AGX87973.1"/>
    </source>
</evidence>
<dbReference type="EMBL" id="CP004885">
    <property type="protein sequence ID" value="AGX87973.1"/>
    <property type="molecule type" value="Genomic_DNA"/>
</dbReference>
<keyword evidence="4" id="KW-0547">Nucleotide-binding</keyword>
<keyword evidence="8" id="KW-1185">Reference proteome</keyword>
<dbReference type="InterPro" id="IPR003593">
    <property type="entry name" value="AAA+_ATPase"/>
</dbReference>
<evidence type="ECO:0000256" key="4">
    <source>
        <dbReference type="ARBA" id="ARBA00022741"/>
    </source>
</evidence>
<evidence type="ECO:0000259" key="6">
    <source>
        <dbReference type="PROSITE" id="PS50893"/>
    </source>
</evidence>
<dbReference type="CDD" id="cd03214">
    <property type="entry name" value="ABC_Iron-Siderophores_B12_Hemin"/>
    <property type="match status" value="1"/>
</dbReference>
<keyword evidence="5 7" id="KW-0067">ATP-binding</keyword>
<dbReference type="SMART" id="SM00382">
    <property type="entry name" value="AAA"/>
    <property type="match status" value="1"/>
</dbReference>
<feature type="domain" description="ABC transporter" evidence="6">
    <location>
        <begin position="2"/>
        <end position="235"/>
    </location>
</feature>
<dbReference type="HOGENOM" id="CLU_000604_1_11_4"/>
<sequence>MLRVRHLCFGHGSRVLLRDLDMDVRPGEMLAVLGPNGAGKTTLLKVLAHLWMPHAGSLLLDDVPLTGLTPPERARRVSYLPQQSEAAPVTVFEAVLLGRVPHLGWQVGEADLARVDNVLAHLHLAPLADRCCMALSGGELQKVLIGRALAQEPRLLLLDEPVNHLDLANQIDVLSLVRASTREQGLITLVVIHDLNLALRFADRFLLLDGHGGCETFPMDALSPDRVRRAYGVPVARGEVAGFSMLVPL</sequence>
<keyword evidence="3" id="KW-0472">Membrane</keyword>
<protein>
    <submittedName>
        <fullName evidence="7">Iron complex transporter ATP-binding protein</fullName>
    </submittedName>
</protein>
<evidence type="ECO:0000313" key="8">
    <source>
        <dbReference type="Proteomes" id="UP000017184"/>
    </source>
</evidence>
<evidence type="ECO:0000256" key="2">
    <source>
        <dbReference type="ARBA" id="ARBA00022448"/>
    </source>
</evidence>
<dbReference type="PROSITE" id="PS00211">
    <property type="entry name" value="ABC_TRANSPORTER_1"/>
    <property type="match status" value="1"/>
</dbReference>
<dbReference type="FunFam" id="3.40.50.300:FF:000134">
    <property type="entry name" value="Iron-enterobactin ABC transporter ATP-binding protein"/>
    <property type="match status" value="1"/>
</dbReference>
<dbReference type="SUPFAM" id="SSF52540">
    <property type="entry name" value="P-loop containing nucleoside triphosphate hydrolases"/>
    <property type="match status" value="1"/>
</dbReference>
<organism evidence="7 8">
    <name type="scientific">Candidatus Symbiobacter mobilis CR</name>
    <dbReference type="NCBI Taxonomy" id="946483"/>
    <lineage>
        <taxon>Bacteria</taxon>
        <taxon>Pseudomonadati</taxon>
        <taxon>Pseudomonadota</taxon>
        <taxon>Betaproteobacteria</taxon>
        <taxon>Burkholderiales</taxon>
        <taxon>Comamonadaceae</taxon>
    </lineage>
</organism>
<dbReference type="STRING" id="946483.Cenrod_1894"/>
<proteinExistence type="inferred from homology"/>
<dbReference type="RefSeq" id="WP_022774571.1">
    <property type="nucleotide sequence ID" value="NC_022576.1"/>
</dbReference>
<dbReference type="Pfam" id="PF00005">
    <property type="entry name" value="ABC_tran"/>
    <property type="match status" value="1"/>
</dbReference>
<dbReference type="Proteomes" id="UP000017184">
    <property type="component" value="Chromosome"/>
</dbReference>
<dbReference type="InterPro" id="IPR027417">
    <property type="entry name" value="P-loop_NTPase"/>
</dbReference>
<dbReference type="PANTHER" id="PTHR42794:SF2">
    <property type="entry name" value="ABC TRANSPORTER ATP-BINDING PROTEIN"/>
    <property type="match status" value="1"/>
</dbReference>
<keyword evidence="2" id="KW-0813">Transport</keyword>
<dbReference type="GO" id="GO:0016887">
    <property type="term" value="F:ATP hydrolysis activity"/>
    <property type="evidence" value="ECO:0007669"/>
    <property type="project" value="InterPro"/>
</dbReference>
<dbReference type="PANTHER" id="PTHR42794">
    <property type="entry name" value="HEMIN IMPORT ATP-BINDING PROTEIN HMUV"/>
    <property type="match status" value="1"/>
</dbReference>
<dbReference type="InterPro" id="IPR017871">
    <property type="entry name" value="ABC_transporter-like_CS"/>
</dbReference>
<reference evidence="7 8" key="1">
    <citation type="journal article" date="2013" name="Genome Biol.">
        <title>Genomic analysis reveals key aspects of prokaryotic symbiosis in the phototrophic consortium "Chlorochromatium aggregatum".</title>
        <authorList>
            <person name="Liu Z."/>
            <person name="Muller J."/>
            <person name="Li T."/>
            <person name="Alvey R.M."/>
            <person name="Vogl K."/>
            <person name="Frigaard N.U."/>
            <person name="Rockwell N.C."/>
            <person name="Boyd E.S."/>
            <person name="Tomsho L.P."/>
            <person name="Schuster S.C."/>
            <person name="Henke P."/>
            <person name="Rohde M."/>
            <person name="Overmann J."/>
            <person name="Bryant D.A."/>
        </authorList>
    </citation>
    <scope>NUCLEOTIDE SEQUENCE [LARGE SCALE GENOMIC DNA]</scope>
    <source>
        <strain evidence="7">CR</strain>
    </source>
</reference>
<evidence type="ECO:0000256" key="5">
    <source>
        <dbReference type="ARBA" id="ARBA00022840"/>
    </source>
</evidence>
<dbReference type="AlphaFoldDB" id="U5NCM2"/>
<keyword evidence="3" id="KW-1003">Cell membrane</keyword>
<name>U5NCM2_9BURK</name>
<evidence type="ECO:0000256" key="1">
    <source>
        <dbReference type="ARBA" id="ARBA00005417"/>
    </source>
</evidence>
<dbReference type="GO" id="GO:0005524">
    <property type="term" value="F:ATP binding"/>
    <property type="evidence" value="ECO:0007669"/>
    <property type="project" value="UniProtKB-KW"/>
</dbReference>
<gene>
    <name evidence="7" type="primary">fevA-2</name>
    <name evidence="7" type="ORF">Cenrod_1894</name>
</gene>
<accession>U5NCM2</accession>
<dbReference type="PROSITE" id="PS50893">
    <property type="entry name" value="ABC_TRANSPORTER_2"/>
    <property type="match status" value="1"/>
</dbReference>
<dbReference type="eggNOG" id="COG1120">
    <property type="taxonomic scope" value="Bacteria"/>
</dbReference>
<dbReference type="InterPro" id="IPR003439">
    <property type="entry name" value="ABC_transporter-like_ATP-bd"/>
</dbReference>
<comment type="similarity">
    <text evidence="1">Belongs to the ABC transporter superfamily.</text>
</comment>
<dbReference type="Gene3D" id="3.40.50.300">
    <property type="entry name" value="P-loop containing nucleotide triphosphate hydrolases"/>
    <property type="match status" value="1"/>
</dbReference>
<dbReference type="OrthoDB" id="5296765at2"/>
<evidence type="ECO:0000256" key="3">
    <source>
        <dbReference type="ARBA" id="ARBA00022475"/>
    </source>
</evidence>
<dbReference type="KEGG" id="cbx:Cenrod_1894"/>